<reference evidence="1 2" key="1">
    <citation type="journal article" date="2019" name="Nat. Med.">
        <title>A library of human gut bacterial isolates paired with longitudinal multiomics data enables mechanistic microbiome research.</title>
        <authorList>
            <person name="Poyet M."/>
            <person name="Groussin M."/>
            <person name="Gibbons S.M."/>
            <person name="Avila-Pacheco J."/>
            <person name="Jiang X."/>
            <person name="Kearney S.M."/>
            <person name="Perrotta A.R."/>
            <person name="Berdy B."/>
            <person name="Zhao S."/>
            <person name="Lieberman T.D."/>
            <person name="Swanson P.K."/>
            <person name="Smith M."/>
            <person name="Roesemann S."/>
            <person name="Alexander J.E."/>
            <person name="Rich S.A."/>
            <person name="Livny J."/>
            <person name="Vlamakis H."/>
            <person name="Clish C."/>
            <person name="Bullock K."/>
            <person name="Deik A."/>
            <person name="Scott J."/>
            <person name="Pierce K.A."/>
            <person name="Xavier R.J."/>
            <person name="Alm E.J."/>
        </authorList>
    </citation>
    <scope>NUCLEOTIDE SEQUENCE [LARGE SCALE GENOMIC DNA]</scope>
    <source>
        <strain evidence="1 2">BIOML-A165</strain>
    </source>
</reference>
<dbReference type="AlphaFoldDB" id="A0A7J5J8W1"/>
<dbReference type="Proteomes" id="UP000460317">
    <property type="component" value="Unassembled WGS sequence"/>
</dbReference>
<accession>A0A7J5J8W1</accession>
<organism evidence="1 2">
    <name type="scientific">Bacteroides thetaiotaomicron</name>
    <dbReference type="NCBI Taxonomy" id="818"/>
    <lineage>
        <taxon>Bacteria</taxon>
        <taxon>Pseudomonadati</taxon>
        <taxon>Bacteroidota</taxon>
        <taxon>Bacteroidia</taxon>
        <taxon>Bacteroidales</taxon>
        <taxon>Bacteroidaceae</taxon>
        <taxon>Bacteroides</taxon>
    </lineage>
</organism>
<comment type="caution">
    <text evidence="1">The sequence shown here is derived from an EMBL/GenBank/DDBJ whole genome shotgun (WGS) entry which is preliminary data.</text>
</comment>
<gene>
    <name evidence="1" type="ORF">GAN93_28025</name>
</gene>
<name>A0A7J5J8W1_BACT4</name>
<dbReference type="EMBL" id="WCSB01000381">
    <property type="protein sequence ID" value="KAB4441598.1"/>
    <property type="molecule type" value="Genomic_DNA"/>
</dbReference>
<evidence type="ECO:0000313" key="2">
    <source>
        <dbReference type="Proteomes" id="UP000460317"/>
    </source>
</evidence>
<protein>
    <submittedName>
        <fullName evidence="1">Uncharacterized protein</fullName>
    </submittedName>
</protein>
<sequence>MLMEMNRYLSFTLFTGLSLLTTIPIEAYTLNPNKTATSILQTNVIEVRSITSVQPIVIYCPVGTVPQLPYQVWVTYSDGQGEYRQTKWSNSALSTEQSEADDKVYPIGSQYTINGFIIG</sequence>
<proteinExistence type="predicted"/>
<evidence type="ECO:0000313" key="1">
    <source>
        <dbReference type="EMBL" id="KAB4441598.1"/>
    </source>
</evidence>
<feature type="non-terminal residue" evidence="1">
    <location>
        <position position="119"/>
    </location>
</feature>